<dbReference type="EMBL" id="CP000302">
    <property type="protein sequence ID" value="ABE55053.1"/>
    <property type="molecule type" value="Genomic_DNA"/>
</dbReference>
<name>Q12NC3_SHEDO</name>
<evidence type="ECO:0000313" key="3">
    <source>
        <dbReference type="EMBL" id="ABE55053.1"/>
    </source>
</evidence>
<evidence type="ECO:0000256" key="1">
    <source>
        <dbReference type="SAM" id="MobiDB-lite"/>
    </source>
</evidence>
<dbReference type="KEGG" id="sdn:Sden_1769"/>
<protein>
    <submittedName>
        <fullName evidence="3">Uncharacterized protein</fullName>
    </submittedName>
</protein>
<keyword evidence="2" id="KW-0472">Membrane</keyword>
<gene>
    <name evidence="3" type="ordered locus">Sden_1769</name>
</gene>
<organism evidence="3 4">
    <name type="scientific">Shewanella denitrificans (strain OS217 / ATCC BAA-1090 / DSM 15013)</name>
    <dbReference type="NCBI Taxonomy" id="318161"/>
    <lineage>
        <taxon>Bacteria</taxon>
        <taxon>Pseudomonadati</taxon>
        <taxon>Pseudomonadota</taxon>
        <taxon>Gammaproteobacteria</taxon>
        <taxon>Alteromonadales</taxon>
        <taxon>Shewanellaceae</taxon>
        <taxon>Shewanella</taxon>
    </lineage>
</organism>
<keyword evidence="2" id="KW-1133">Transmembrane helix</keyword>
<dbReference type="RefSeq" id="WP_011496210.1">
    <property type="nucleotide sequence ID" value="NC_007954.1"/>
</dbReference>
<evidence type="ECO:0000313" key="4">
    <source>
        <dbReference type="Proteomes" id="UP000001982"/>
    </source>
</evidence>
<feature type="compositionally biased region" description="Polar residues" evidence="1">
    <location>
        <begin position="136"/>
        <end position="152"/>
    </location>
</feature>
<evidence type="ECO:0000256" key="2">
    <source>
        <dbReference type="SAM" id="Phobius"/>
    </source>
</evidence>
<keyword evidence="4" id="KW-1185">Reference proteome</keyword>
<reference evidence="3 4" key="1">
    <citation type="submission" date="2006-03" db="EMBL/GenBank/DDBJ databases">
        <title>Complete sequence of Shewanella denitrificans OS217.</title>
        <authorList>
            <consortium name="US DOE Joint Genome Institute"/>
            <person name="Copeland A."/>
            <person name="Lucas S."/>
            <person name="Lapidus A."/>
            <person name="Barry K."/>
            <person name="Detter J.C."/>
            <person name="Glavina del Rio T."/>
            <person name="Hammon N."/>
            <person name="Israni S."/>
            <person name="Dalin E."/>
            <person name="Tice H."/>
            <person name="Pitluck S."/>
            <person name="Brettin T."/>
            <person name="Bruce D."/>
            <person name="Han C."/>
            <person name="Tapia R."/>
            <person name="Gilna P."/>
            <person name="Kiss H."/>
            <person name="Schmutz J."/>
            <person name="Larimer F."/>
            <person name="Land M."/>
            <person name="Hauser L."/>
            <person name="Kyrpides N."/>
            <person name="Lykidis A."/>
            <person name="Richardson P."/>
        </authorList>
    </citation>
    <scope>NUCLEOTIDE SEQUENCE [LARGE SCALE GENOMIC DNA]</scope>
    <source>
        <strain evidence="4">OS217 / ATCC BAA-1090 / DSM 15013</strain>
    </source>
</reference>
<proteinExistence type="predicted"/>
<feature type="region of interest" description="Disordered" evidence="1">
    <location>
        <begin position="116"/>
        <end position="152"/>
    </location>
</feature>
<feature type="transmembrane region" description="Helical" evidence="2">
    <location>
        <begin position="32"/>
        <end position="52"/>
    </location>
</feature>
<dbReference type="eggNOG" id="ENOG5031TMU">
    <property type="taxonomic scope" value="Bacteria"/>
</dbReference>
<dbReference type="AlphaFoldDB" id="Q12NC3"/>
<dbReference type="HOGENOM" id="CLU_917964_0_0_6"/>
<keyword evidence="2" id="KW-0812">Transmembrane</keyword>
<accession>Q12NC3</accession>
<sequence>MLQPLDPHDRYINVREQPFNVRVVLMLSNHGITVLIAVLIHLSVFFILLMSWQQDPKNILSQLAVVNNAQPAMKLNAYFISERKLNAQMSKEKKQATPEQEPMAVIIKTTQQTLTETLDDGNLKNQPKKTSEPKKQSTPKLIQQPKQQYQKANKIISSQLGSSENIKTSAKNNSPKVSASQLLEATQRYLHGQADKNFEAMSQSRVREASHYGASLSEMTPEMPRYQVKIIEDKTQPTTSNHRLDPNRRVKIGDTCYKVVNLSTQINPHGEGLGFAEPCDPVSATKRSLDAAISNRLSKMKLK</sequence>
<dbReference type="Proteomes" id="UP000001982">
    <property type="component" value="Chromosome"/>
</dbReference>